<gene>
    <name evidence="5 6" type="primary">LOC106470806</name>
</gene>
<evidence type="ECO:0000259" key="3">
    <source>
        <dbReference type="Pfam" id="PF19314"/>
    </source>
</evidence>
<dbReference type="Proteomes" id="UP000694941">
    <property type="component" value="Unplaced"/>
</dbReference>
<feature type="domain" description="FHF complex subunit HOOK-interacting protein C-terminal" evidence="3">
    <location>
        <begin position="741"/>
        <end position="831"/>
    </location>
</feature>
<keyword evidence="4" id="KW-1185">Reference proteome</keyword>
<dbReference type="Pfam" id="PF19311">
    <property type="entry name" value="KELAA"/>
    <property type="match status" value="1"/>
</dbReference>
<dbReference type="InterPro" id="IPR045668">
    <property type="entry name" value="FHIP_KELAA_motif"/>
</dbReference>
<sequence>MSWFKRDSPLRSSFRRRSSQIPPLQELDTNACFETFKIHWKQAWQIMNIESEPRKADDVTCVVNLLDQMIALLIQEMSSQKKTEINTIGHTDEATFVGPILDYLFLEKILDKIFVWSIKSGEFVNVMKLEQLKMYETLISHCQEYILFHKPFVRPLLQLLAVCGECSPVEVEKRFVVLLNTICVCITQNQNLLGMFFNVNSEPARFLIFSLLIPFVHREGAIGQQARDALLLCMALSGENESVGLYIAEHSNFCPVLATGLSGLYSVLPRKLPVMKGDWFHLTNEDVQEIPEVFIFMNSLEFCNAVVQVAHHVVKAQVVDYLYQGFLEPVIGPALHQTSTEEVIAATAYLQLFLRSITEPTIIKVFLKFIVMSNFEGHQILDTLVKRIESQSTLCTITLALFKTLLDFNCEDFMLELVLKYLIPCTHVMVSQRIRLRDVDVYSQTAEKLLSLVPTCFLTLPTSSLPSNMKHSERLSLGGSLRVKRHRRTTSTSSLASGDFHVNQRSCSGNNGINPMQLYYEEREHHETSYLDYLKEARECVLACTKASLKWTAPYNGLIPPPDASLMNPAKKHQSCTEVSRDSSVPSGQCDEKLIIIDNYYTDLNQTESSHQNGESSTLSHCLNTENIMCNLSSKSTVNGSSRNENEMNMENSIIELNVERSGDHMDNSALFKERHENKGQLSKYELIKIKKNQHLSNLCTFSDFQDNGTKSLLLGNRTKDSCKSSTSSPSSLESFESPDIGPFLNVLLTKLEMMLQNDVYTNLRLTEVLARLALYPQPLLRSFLLNHSLVFQPTVRSLLQVLGSLKPKVEACCTSISNFEELLLKCSKFFFAREERLLNDLVVREYRKETFNQQKDIQRGERRRSFTNFIFRRGSLRGEKERNVAIRPIFESLPATQGHRQAPEKPEGKLECLKMKNAVLCTVLFSEFLKELAAISQEHSVIQADPEFWTMDSMAYDNI</sequence>
<organism evidence="4 5">
    <name type="scientific">Limulus polyphemus</name>
    <name type="common">Atlantic horseshoe crab</name>
    <dbReference type="NCBI Taxonomy" id="6850"/>
    <lineage>
        <taxon>Eukaryota</taxon>
        <taxon>Metazoa</taxon>
        <taxon>Ecdysozoa</taxon>
        <taxon>Arthropoda</taxon>
        <taxon>Chelicerata</taxon>
        <taxon>Merostomata</taxon>
        <taxon>Xiphosura</taxon>
        <taxon>Limulidae</taxon>
        <taxon>Limulus</taxon>
    </lineage>
</organism>
<evidence type="ECO:0000313" key="6">
    <source>
        <dbReference type="RefSeq" id="XP_022255158.1"/>
    </source>
</evidence>
<dbReference type="InterPro" id="IPR045669">
    <property type="entry name" value="FHIP_C"/>
</dbReference>
<reference evidence="5 6" key="1">
    <citation type="submission" date="2025-05" db="UniProtKB">
        <authorList>
            <consortium name="RefSeq"/>
        </authorList>
    </citation>
    <scope>IDENTIFICATION</scope>
    <source>
        <tissue evidence="5 6">Muscle</tissue>
    </source>
</reference>
<name>A0ABM1TH01_LIMPO</name>
<dbReference type="RefSeq" id="XP_022255158.1">
    <property type="nucleotide sequence ID" value="XM_022399450.1"/>
</dbReference>
<evidence type="ECO:0000256" key="1">
    <source>
        <dbReference type="ARBA" id="ARBA00024336"/>
    </source>
</evidence>
<evidence type="ECO:0000313" key="4">
    <source>
        <dbReference type="Proteomes" id="UP000694941"/>
    </source>
</evidence>
<evidence type="ECO:0000256" key="2">
    <source>
        <dbReference type="SAM" id="MobiDB-lite"/>
    </source>
</evidence>
<feature type="compositionally biased region" description="Low complexity" evidence="2">
    <location>
        <begin position="724"/>
        <end position="737"/>
    </location>
</feature>
<dbReference type="PANTHER" id="PTHR21705">
    <property type="entry name" value="RAI16 PROTEIN-RELATED"/>
    <property type="match status" value="1"/>
</dbReference>
<accession>A0ABM1TH01</accession>
<dbReference type="Pfam" id="PF10257">
    <property type="entry name" value="RAI16-like"/>
    <property type="match status" value="1"/>
</dbReference>
<comment type="similarity">
    <text evidence="1">Belongs to the FHIP family.</text>
</comment>
<dbReference type="InterPro" id="IPR019384">
    <property type="entry name" value="FHIP"/>
</dbReference>
<dbReference type="Pfam" id="PF19314">
    <property type="entry name" value="DUF5917"/>
    <property type="match status" value="1"/>
</dbReference>
<dbReference type="GeneID" id="106470806"/>
<protein>
    <submittedName>
        <fullName evidence="5 6">FTS and Hook-interacting protein-like</fullName>
    </submittedName>
</protein>
<evidence type="ECO:0000313" key="5">
    <source>
        <dbReference type="RefSeq" id="XP_022255157.1"/>
    </source>
</evidence>
<dbReference type="PANTHER" id="PTHR21705:SF11">
    <property type="entry name" value="FHIP FAMILY PROTEIN CG3558"/>
    <property type="match status" value="1"/>
</dbReference>
<dbReference type="RefSeq" id="XP_022255157.1">
    <property type="nucleotide sequence ID" value="XM_022399449.1"/>
</dbReference>
<feature type="region of interest" description="Disordered" evidence="2">
    <location>
        <begin position="716"/>
        <end position="737"/>
    </location>
</feature>
<proteinExistence type="inferred from homology"/>